<keyword evidence="1" id="KW-0175">Coiled coil</keyword>
<reference evidence="3" key="1">
    <citation type="submission" date="2021-03" db="EMBL/GenBank/DDBJ databases">
        <authorList>
            <person name="Bekaert M."/>
        </authorList>
    </citation>
    <scope>NUCLEOTIDE SEQUENCE</scope>
</reference>
<keyword evidence="4" id="KW-1185">Reference proteome</keyword>
<dbReference type="Pfam" id="PF15450">
    <property type="entry name" value="CCDC154"/>
    <property type="match status" value="1"/>
</dbReference>
<feature type="compositionally biased region" description="Polar residues" evidence="2">
    <location>
        <begin position="726"/>
        <end position="738"/>
    </location>
</feature>
<evidence type="ECO:0000313" key="3">
    <source>
        <dbReference type="EMBL" id="CAG2243619.1"/>
    </source>
</evidence>
<feature type="compositionally biased region" description="Basic and acidic residues" evidence="2">
    <location>
        <begin position="907"/>
        <end position="923"/>
    </location>
</feature>
<comment type="caution">
    <text evidence="3">The sequence shown here is derived from an EMBL/GenBank/DDBJ whole genome shotgun (WGS) entry which is preliminary data.</text>
</comment>
<dbReference type="EMBL" id="CAJPWZ010002708">
    <property type="protein sequence ID" value="CAG2243619.1"/>
    <property type="molecule type" value="Genomic_DNA"/>
</dbReference>
<feature type="compositionally biased region" description="Polar residues" evidence="2">
    <location>
        <begin position="762"/>
        <end position="786"/>
    </location>
</feature>
<dbReference type="PANTHER" id="PTHR35153:SF1">
    <property type="entry name" value="COILED-COIL DOMAIN-CONTAINING PROTEIN 154"/>
    <property type="match status" value="1"/>
</dbReference>
<evidence type="ECO:0000256" key="1">
    <source>
        <dbReference type="SAM" id="Coils"/>
    </source>
</evidence>
<feature type="coiled-coil region" evidence="1">
    <location>
        <begin position="356"/>
        <end position="386"/>
    </location>
</feature>
<feature type="region of interest" description="Disordered" evidence="2">
    <location>
        <begin position="897"/>
        <end position="1038"/>
    </location>
</feature>
<dbReference type="Proteomes" id="UP000683360">
    <property type="component" value="Unassembled WGS sequence"/>
</dbReference>
<organism evidence="3 4">
    <name type="scientific">Mytilus edulis</name>
    <name type="common">Blue mussel</name>
    <dbReference type="NCBI Taxonomy" id="6550"/>
    <lineage>
        <taxon>Eukaryota</taxon>
        <taxon>Metazoa</taxon>
        <taxon>Spiralia</taxon>
        <taxon>Lophotrochozoa</taxon>
        <taxon>Mollusca</taxon>
        <taxon>Bivalvia</taxon>
        <taxon>Autobranchia</taxon>
        <taxon>Pteriomorphia</taxon>
        <taxon>Mytilida</taxon>
        <taxon>Mytiloidea</taxon>
        <taxon>Mytilidae</taxon>
        <taxon>Mytilinae</taxon>
        <taxon>Mytilus</taxon>
    </lineage>
</organism>
<dbReference type="OrthoDB" id="9445857at2759"/>
<dbReference type="PANTHER" id="PTHR35153">
    <property type="entry name" value="COILED-COIL DOMAIN-CONTAINING PROTEIN 154"/>
    <property type="match status" value="1"/>
</dbReference>
<accession>A0A8S3ULQ6</accession>
<proteinExistence type="predicted"/>
<feature type="compositionally biased region" description="Basic and acidic residues" evidence="2">
    <location>
        <begin position="614"/>
        <end position="627"/>
    </location>
</feature>
<feature type="region of interest" description="Disordered" evidence="2">
    <location>
        <begin position="1"/>
        <end position="26"/>
    </location>
</feature>
<feature type="compositionally biased region" description="Basic and acidic residues" evidence="2">
    <location>
        <begin position="984"/>
        <end position="1008"/>
    </location>
</feature>
<feature type="coiled-coil region" evidence="1">
    <location>
        <begin position="255"/>
        <end position="314"/>
    </location>
</feature>
<feature type="compositionally biased region" description="Polar residues" evidence="2">
    <location>
        <begin position="793"/>
        <end position="875"/>
    </location>
</feature>
<feature type="region of interest" description="Disordered" evidence="2">
    <location>
        <begin position="700"/>
        <end position="875"/>
    </location>
</feature>
<feature type="region of interest" description="Disordered" evidence="2">
    <location>
        <begin position="607"/>
        <end position="640"/>
    </location>
</feature>
<evidence type="ECO:0000256" key="2">
    <source>
        <dbReference type="SAM" id="MobiDB-lite"/>
    </source>
</evidence>
<gene>
    <name evidence="3" type="ORF">MEDL_55744</name>
</gene>
<feature type="coiled-coil region" evidence="1">
    <location>
        <begin position="117"/>
        <end position="144"/>
    </location>
</feature>
<protein>
    <submittedName>
        <fullName evidence="3">Uncharacterized protein</fullName>
    </submittedName>
</protein>
<feature type="compositionally biased region" description="Basic residues" evidence="2">
    <location>
        <begin position="960"/>
        <end position="983"/>
    </location>
</feature>
<dbReference type="AlphaFoldDB" id="A0A8S3ULQ6"/>
<name>A0A8S3ULQ6_MYTED</name>
<evidence type="ECO:0000313" key="4">
    <source>
        <dbReference type="Proteomes" id="UP000683360"/>
    </source>
</evidence>
<sequence length="1038" mass="119727">MADQLWNERPPVQFQSKYPSLPDISPRHMDGQLVPVFKRKASPIIRNNSDMEPEERIRQLEMRVAVSEKSNRALLEEVLRLQGDLKGTTRHNDDMLREEQSARRNIENAITVSNELIQHLGSRIKEAEHKLDDERLALSSLVNHTKGVEQAVKSSQQELVTKKDVQSSRLQDVRTDLDEVLQSKAQLERVTLQMADDIRNLKMRVEQHTNTFATVSTDLKNKSKKLEDDNRLQLDNLRKQSTVQSQTEHQTTQLRGQVETRLSELREVLVDLRAKHDIEITERRNLETTLSQRVHELQQQLNDASRKREESMHTVDMLLREKEHLSAAERMTLTSKVADTVEDVNKKLLSKEIKMREEMQDRYLNLERLIQQEQIQRREYERSTREETDRKWQAIKHAHDELNIDLKESLKAEKLKSKETITKLDESISIIEKQTLENKRQFEKLMSAEITQRKTNTKNISESLSQMNEKLQIATSTLQQAIGGVTQSFHTMNEKMRREMRQTIAESKDSTTRGMTDLDARISHLKNRMNDNEEKLEARVATKLINEKKQEKEASQVLGENLREKVDAITVWQDTTQSSLREIQNSVHKLPDEIYAVQEKQTLLKSEMNSRMTAESDARNREVDSLKQEIQQLKARRDPHPATIHDLENVQASVRKLADSIQTVKTVLGMKIQSEQKLRISGLEDLQTQVNQVKVNVGMPRYTSTGMKDDPSDGYDTGFASWDDPTPSQTGNPRATTQEGRKTPVDNAGMGPIPEGNETKRTNSQTSVKNQKNKSPTPSYGRNQTPSEDRNKTPAQNGKQTPSQSRNQTPTGNKTPSQSRNQTPTGNKTPSQSRNQTPTGNQTNSRNVTPTTGRKSATNKNNTNKDGSGTPVSLSNRAEEIQKLQEEIAILRTAIEPLVKKPLPRNFVKDPNRRNDDTPDVNRHSVANAYRKPKRGRTKDSGLESESEDENYTPRERSRDRRRRTPSPRRHRPRSRDRRRRTPSPKDKWNSENYDRKQKEKKQKEKQSKMPTDSEDDSDDSTEQKQQRRRNRQIAELF</sequence>
<dbReference type="InterPro" id="IPR029512">
    <property type="entry name" value="CCDC154"/>
</dbReference>